<name>A0A9Q3DVB6_9BASI</name>
<accession>A0A9Q3DVB6</accession>
<gene>
    <name evidence="1" type="ORF">O181_050435</name>
</gene>
<evidence type="ECO:0000313" key="1">
    <source>
        <dbReference type="EMBL" id="MBW0510720.1"/>
    </source>
</evidence>
<keyword evidence="2" id="KW-1185">Reference proteome</keyword>
<dbReference type="EMBL" id="AVOT02021730">
    <property type="protein sequence ID" value="MBW0510720.1"/>
    <property type="molecule type" value="Genomic_DNA"/>
</dbReference>
<dbReference type="Proteomes" id="UP000765509">
    <property type="component" value="Unassembled WGS sequence"/>
</dbReference>
<dbReference type="AlphaFoldDB" id="A0A9Q3DVB6"/>
<sequence>MPFEHSPSAIQTRYQAVFTPTPRAPLDGTPAVPQLRAQLDRGCHMEGRKRAQKIKFFPRSSWPTSRTFKDHFQRSW</sequence>
<evidence type="ECO:0000313" key="2">
    <source>
        <dbReference type="Proteomes" id="UP000765509"/>
    </source>
</evidence>
<proteinExistence type="predicted"/>
<protein>
    <submittedName>
        <fullName evidence="1">Uncharacterized protein</fullName>
    </submittedName>
</protein>
<comment type="caution">
    <text evidence="1">The sequence shown here is derived from an EMBL/GenBank/DDBJ whole genome shotgun (WGS) entry which is preliminary data.</text>
</comment>
<organism evidence="1 2">
    <name type="scientific">Austropuccinia psidii MF-1</name>
    <dbReference type="NCBI Taxonomy" id="1389203"/>
    <lineage>
        <taxon>Eukaryota</taxon>
        <taxon>Fungi</taxon>
        <taxon>Dikarya</taxon>
        <taxon>Basidiomycota</taxon>
        <taxon>Pucciniomycotina</taxon>
        <taxon>Pucciniomycetes</taxon>
        <taxon>Pucciniales</taxon>
        <taxon>Sphaerophragmiaceae</taxon>
        <taxon>Austropuccinia</taxon>
    </lineage>
</organism>
<reference evidence="1" key="1">
    <citation type="submission" date="2021-03" db="EMBL/GenBank/DDBJ databases">
        <title>Draft genome sequence of rust myrtle Austropuccinia psidii MF-1, a brazilian biotype.</title>
        <authorList>
            <person name="Quecine M.C."/>
            <person name="Pachon D.M.R."/>
            <person name="Bonatelli M.L."/>
            <person name="Correr F.H."/>
            <person name="Franceschini L.M."/>
            <person name="Leite T.F."/>
            <person name="Margarido G.R.A."/>
            <person name="Almeida C.A."/>
            <person name="Ferrarezi J.A."/>
            <person name="Labate C.A."/>
        </authorList>
    </citation>
    <scope>NUCLEOTIDE SEQUENCE</scope>
    <source>
        <strain evidence="1">MF-1</strain>
    </source>
</reference>